<dbReference type="RefSeq" id="WP_067390666.1">
    <property type="nucleotide sequence ID" value="NZ_JXKH01000002.1"/>
</dbReference>
<dbReference type="AlphaFoldDB" id="A0A1L8RIX1"/>
<feature type="transmembrane region" description="Helical" evidence="6">
    <location>
        <begin position="112"/>
        <end position="131"/>
    </location>
</feature>
<keyword evidence="4 6" id="KW-1133">Transmembrane helix</keyword>
<dbReference type="PANTHER" id="PTHR36115:SF9">
    <property type="entry name" value="LMO1584 PROTEIN"/>
    <property type="match status" value="1"/>
</dbReference>
<keyword evidence="3 6" id="KW-0812">Transmembrane</keyword>
<evidence type="ECO:0000313" key="9">
    <source>
        <dbReference type="Proteomes" id="UP000181884"/>
    </source>
</evidence>
<organism evidence="8 9">
    <name type="scientific">Enterococcus canis</name>
    <dbReference type="NCBI Taxonomy" id="214095"/>
    <lineage>
        <taxon>Bacteria</taxon>
        <taxon>Bacillati</taxon>
        <taxon>Bacillota</taxon>
        <taxon>Bacilli</taxon>
        <taxon>Lactobacillales</taxon>
        <taxon>Enterococcaceae</taxon>
        <taxon>Enterococcus</taxon>
    </lineage>
</organism>
<name>A0A1L8RIX1_9ENTE</name>
<reference evidence="8 9" key="1">
    <citation type="submission" date="2014-12" db="EMBL/GenBank/DDBJ databases">
        <title>Draft genome sequences of 29 type strains of Enterococci.</title>
        <authorList>
            <person name="Zhong Z."/>
            <person name="Sun Z."/>
            <person name="Liu W."/>
            <person name="Zhang W."/>
            <person name="Zhang H."/>
        </authorList>
    </citation>
    <scope>NUCLEOTIDE SEQUENCE [LARGE SCALE GENOMIC DNA]</scope>
    <source>
        <strain evidence="8 9">DSM 17029</strain>
    </source>
</reference>
<evidence type="ECO:0000256" key="4">
    <source>
        <dbReference type="ARBA" id="ARBA00022989"/>
    </source>
</evidence>
<accession>A0A1L8RIX1</accession>
<dbReference type="GO" id="GO:0005886">
    <property type="term" value="C:plasma membrane"/>
    <property type="evidence" value="ECO:0007669"/>
    <property type="project" value="UniProtKB-SubCell"/>
</dbReference>
<keyword evidence="9" id="KW-1185">Reference proteome</keyword>
<dbReference type="EMBL" id="JXKH01000002">
    <property type="protein sequence ID" value="OJG19664.1"/>
    <property type="molecule type" value="Genomic_DNA"/>
</dbReference>
<feature type="transmembrane region" description="Helical" evidence="6">
    <location>
        <begin position="82"/>
        <end position="100"/>
    </location>
</feature>
<evidence type="ECO:0000256" key="3">
    <source>
        <dbReference type="ARBA" id="ARBA00022692"/>
    </source>
</evidence>
<protein>
    <submittedName>
        <fullName evidence="8">RDD family protein</fullName>
    </submittedName>
</protein>
<dbReference type="InterPro" id="IPR010432">
    <property type="entry name" value="RDD"/>
</dbReference>
<comment type="subcellular location">
    <subcellularLocation>
        <location evidence="1">Cell membrane</location>
        <topology evidence="1">Multi-pass membrane protein</topology>
    </subcellularLocation>
</comment>
<dbReference type="Proteomes" id="UP000181884">
    <property type="component" value="Unassembled WGS sequence"/>
</dbReference>
<dbReference type="PANTHER" id="PTHR36115">
    <property type="entry name" value="PROLINE-RICH ANTIGEN HOMOLOG-RELATED"/>
    <property type="match status" value="1"/>
</dbReference>
<evidence type="ECO:0000256" key="2">
    <source>
        <dbReference type="ARBA" id="ARBA00022475"/>
    </source>
</evidence>
<comment type="caution">
    <text evidence="8">The sequence shown here is derived from an EMBL/GenBank/DDBJ whole genome shotgun (WGS) entry which is preliminary data.</text>
</comment>
<keyword evidence="5 6" id="KW-0472">Membrane</keyword>
<evidence type="ECO:0000256" key="5">
    <source>
        <dbReference type="ARBA" id="ARBA00023136"/>
    </source>
</evidence>
<dbReference type="STRING" id="214095.RU97_GL001235"/>
<evidence type="ECO:0000259" key="7">
    <source>
        <dbReference type="Pfam" id="PF06271"/>
    </source>
</evidence>
<evidence type="ECO:0000256" key="6">
    <source>
        <dbReference type="SAM" id="Phobius"/>
    </source>
</evidence>
<feature type="transmembrane region" description="Helical" evidence="6">
    <location>
        <begin position="40"/>
        <end position="62"/>
    </location>
</feature>
<feature type="transmembrane region" description="Helical" evidence="6">
    <location>
        <begin position="137"/>
        <end position="156"/>
    </location>
</feature>
<dbReference type="InterPro" id="IPR051791">
    <property type="entry name" value="Pra-immunoreactive"/>
</dbReference>
<sequence length="184" mass="20313">MSMTGPAVGPQDNAHPVGTQYTVPKVAPAPPMPFNDFPHYVYAGFWLRLCAFLLDLLVFVAVKHLTLDLIFRLGGWERGGLLSVYGLLSIAIYLGYFTLMTKLNHGQTLGKMIFGIAVVSLTEPVMSWSTALVREGAGRFILHYPLAFFGYLPAAFSKKKQQIADMFADTAVVKLDTVRALQEK</sequence>
<feature type="domain" description="RDD" evidence="7">
    <location>
        <begin position="42"/>
        <end position="168"/>
    </location>
</feature>
<gene>
    <name evidence="8" type="ORF">RU97_GL001235</name>
</gene>
<dbReference type="Pfam" id="PF06271">
    <property type="entry name" value="RDD"/>
    <property type="match status" value="1"/>
</dbReference>
<evidence type="ECO:0000313" key="8">
    <source>
        <dbReference type="EMBL" id="OJG19664.1"/>
    </source>
</evidence>
<proteinExistence type="predicted"/>
<evidence type="ECO:0000256" key="1">
    <source>
        <dbReference type="ARBA" id="ARBA00004651"/>
    </source>
</evidence>
<keyword evidence="2" id="KW-1003">Cell membrane</keyword>